<keyword evidence="2" id="KW-0472">Membrane</keyword>
<sequence>MLRETQFANYPIAINPTFEVVYIYLHSAVGFIAISLSCFVIFLICCKSQFLGREYMNCLLILKLFSLLFDVNNTIVYLPFLLLPCKGVYSMGLGNLRHRPLGHLCVVQLLPVPSTPDDHALSNRSSLIVYTIMNAVMFVNPIVFFFSSTDDHLEQAPIVENSTMFWLLHKPSYKIWTDDNTPAMMQFHFPYTMLTFALCTLTTTVLTRHSIRVMKSRSDSISAATIALQERLINSLSIQMNIQSLGISGPVIIWLICLCANLIVPEVSAGAFVLMLFTSIANSVYMITRIVVQYFHSIFGGFKRRSPKPSASVDTMPLLSRQLSEVRVDDGTAQSVPTPTASRMHSFPSISRGNSFPSPLPSRDVSERLLDFGHELGLALPAERTMRDYLSKLVIPAVNTIYCNHMRMVQSTVRNTMSGGGLDISMDGRYDSPGFSATNCTVSAVDLSSNLVIMIVNKNKEEKGIENVSGRMEKEGVKEGVRRIHAMQLKLSKKKSCPNIHHWRNKIINHAYYCHYKYGRDRTLCMNYWIAALPHVTGKHRGFRKIPFLKGIRKCKHAALGKDNMHLIKRDSEEYQELKAVIMKPTFLSGLLRASPKTNTSPNESYNSIINMYAPKSRACSPKWYEERVKLATMHFNNLALLSLLNLREERWNTSVNVIGRQANAVKRKMTKAVHEWRNEDRSTDSPALAHRPSVVPRPSISQQFTVVIPSPVAQRPHSVITPTSRPMTPTERSLAMRHRLQAIQRKIDSMRSQNDESESEGPDRVLPSRVCAGCSYEPRDERFASLACGHAVCRWCLTETPSCCLSCKVETGYIRIYEEGPQCGICLTEQPLQRSMFSGCGHTLCEACMGQLWFNAIVYGQRFACHQCRRGSRPVQLKEHKITPGINRKSPPRGKVHQRKGHFTMANLSRPTRPITPSEQMIARRLEAIRLTINSMRNDNDKNDSEGNEQVLLTRACASCSQDPSEERYASVACGHAVCRECAASGAESCPSCHTPTRFVRIFENGPQCGVCFTEQPLRRGLFSGCGHTLCDACIGQMWYNSVQEKCAFACHQCRRSSRPVRLREMPKPLRPLVHNRKNINKIFQQPRKR</sequence>
<keyword evidence="2" id="KW-1133">Transmembrane helix</keyword>
<keyword evidence="4" id="KW-1185">Reference proteome</keyword>
<dbReference type="Pfam" id="PF10327">
    <property type="entry name" value="7TM_GPCR_Sri"/>
    <property type="match status" value="2"/>
</dbReference>
<dbReference type="PANTHER" id="PTHR31751:SF42">
    <property type="entry name" value="PROTEIN CBG10204"/>
    <property type="match status" value="1"/>
</dbReference>
<feature type="transmembrane region" description="Helical" evidence="2">
    <location>
        <begin position="20"/>
        <end position="46"/>
    </location>
</feature>
<evidence type="ECO:0000256" key="1">
    <source>
        <dbReference type="SAM" id="MobiDB-lite"/>
    </source>
</evidence>
<dbReference type="InterPro" id="IPR019429">
    <property type="entry name" value="7TM_GPCR_serpentine_rcpt_Sri"/>
</dbReference>
<reference evidence="4" key="1">
    <citation type="journal article" date="2008" name="Nat. Genet.">
        <title>The Pristionchus pacificus genome provides a unique perspective on nematode lifestyle and parasitism.</title>
        <authorList>
            <person name="Dieterich C."/>
            <person name="Clifton S.W."/>
            <person name="Schuster L.N."/>
            <person name="Chinwalla A."/>
            <person name="Delehaunty K."/>
            <person name="Dinkelacker I."/>
            <person name="Fulton L."/>
            <person name="Fulton R."/>
            <person name="Godfrey J."/>
            <person name="Minx P."/>
            <person name="Mitreva M."/>
            <person name="Roeseler W."/>
            <person name="Tian H."/>
            <person name="Witte H."/>
            <person name="Yang S.P."/>
            <person name="Wilson R.K."/>
            <person name="Sommer R.J."/>
        </authorList>
    </citation>
    <scope>NUCLEOTIDE SEQUENCE [LARGE SCALE GENOMIC DNA]</scope>
    <source>
        <strain evidence="4">PS312</strain>
    </source>
</reference>
<dbReference type="SUPFAM" id="SSF57850">
    <property type="entry name" value="RING/U-box"/>
    <property type="match status" value="3"/>
</dbReference>
<keyword evidence="2" id="KW-0812">Transmembrane</keyword>
<reference evidence="3" key="2">
    <citation type="submission" date="2022-06" db="UniProtKB">
        <authorList>
            <consortium name="EnsemblMetazoa"/>
        </authorList>
    </citation>
    <scope>IDENTIFICATION</scope>
    <source>
        <strain evidence="3">PS312</strain>
    </source>
</reference>
<dbReference type="Proteomes" id="UP000005239">
    <property type="component" value="Unassembled WGS sequence"/>
</dbReference>
<feature type="transmembrane region" description="Helical" evidence="2">
    <location>
        <begin position="270"/>
        <end position="295"/>
    </location>
</feature>
<dbReference type="PROSITE" id="PS00518">
    <property type="entry name" value="ZF_RING_1"/>
    <property type="match status" value="4"/>
</dbReference>
<dbReference type="EnsemblMetazoa" id="PPA42779.1">
    <property type="protein sequence ID" value="PPA42779.1"/>
    <property type="gene ID" value="WBGene00281148"/>
</dbReference>
<proteinExistence type="predicted"/>
<evidence type="ECO:0000256" key="2">
    <source>
        <dbReference type="SAM" id="Phobius"/>
    </source>
</evidence>
<gene>
    <name evidence="3" type="primary">WBGene00281148</name>
</gene>
<feature type="region of interest" description="Disordered" evidence="1">
    <location>
        <begin position="330"/>
        <end position="355"/>
    </location>
</feature>
<feature type="transmembrane region" description="Helical" evidence="2">
    <location>
        <begin position="189"/>
        <end position="207"/>
    </location>
</feature>
<feature type="transmembrane region" description="Helical" evidence="2">
    <location>
        <begin position="58"/>
        <end position="80"/>
    </location>
</feature>
<dbReference type="Gene3D" id="3.30.40.10">
    <property type="entry name" value="Zinc/RING finger domain, C3HC4 (zinc finger)"/>
    <property type="match status" value="3"/>
</dbReference>
<feature type="transmembrane region" description="Helical" evidence="2">
    <location>
        <begin position="127"/>
        <end position="147"/>
    </location>
</feature>
<evidence type="ECO:0000313" key="4">
    <source>
        <dbReference type="Proteomes" id="UP000005239"/>
    </source>
</evidence>
<organism evidence="3 4">
    <name type="scientific">Pristionchus pacificus</name>
    <name type="common">Parasitic nematode worm</name>
    <dbReference type="NCBI Taxonomy" id="54126"/>
    <lineage>
        <taxon>Eukaryota</taxon>
        <taxon>Metazoa</taxon>
        <taxon>Ecdysozoa</taxon>
        <taxon>Nematoda</taxon>
        <taxon>Chromadorea</taxon>
        <taxon>Rhabditida</taxon>
        <taxon>Rhabditina</taxon>
        <taxon>Diplogasteromorpha</taxon>
        <taxon>Diplogasteroidea</taxon>
        <taxon>Neodiplogasteridae</taxon>
        <taxon>Pristionchus</taxon>
    </lineage>
</organism>
<accession>A0A8R1YYU6</accession>
<protein>
    <submittedName>
        <fullName evidence="3">G protein-coupled receptor</fullName>
    </submittedName>
</protein>
<name>A0A2A6BHS0_PRIPA</name>
<accession>A0A2A6BHS0</accession>
<dbReference type="InterPro" id="IPR017907">
    <property type="entry name" value="Znf_RING_CS"/>
</dbReference>
<dbReference type="PROSITE" id="PS50089">
    <property type="entry name" value="ZF_RING_2"/>
    <property type="match status" value="4"/>
</dbReference>
<feature type="compositionally biased region" description="Polar residues" evidence="1">
    <location>
        <begin position="332"/>
        <end position="355"/>
    </location>
</feature>
<dbReference type="InterPro" id="IPR013083">
    <property type="entry name" value="Znf_RING/FYVE/PHD"/>
</dbReference>
<feature type="transmembrane region" description="Helical" evidence="2">
    <location>
        <begin position="245"/>
        <end position="264"/>
    </location>
</feature>
<dbReference type="SMART" id="SM00184">
    <property type="entry name" value="RING"/>
    <property type="match status" value="4"/>
</dbReference>
<dbReference type="OrthoDB" id="5860460at2759"/>
<dbReference type="InterPro" id="IPR027370">
    <property type="entry name" value="Znf-RING_euk"/>
</dbReference>
<dbReference type="Pfam" id="PF13445">
    <property type="entry name" value="zf-RING_UBOX"/>
    <property type="match status" value="1"/>
</dbReference>
<dbReference type="InterPro" id="IPR001841">
    <property type="entry name" value="Znf_RING"/>
</dbReference>
<evidence type="ECO:0000313" key="3">
    <source>
        <dbReference type="EnsemblMetazoa" id="PPA42779.1"/>
    </source>
</evidence>
<dbReference type="PANTHER" id="PTHR31751">
    <property type="entry name" value="SI:CH211-108C17.2-RELATED-RELATED"/>
    <property type="match status" value="1"/>
</dbReference>
<dbReference type="AlphaFoldDB" id="A0A2A6BHS0"/>